<dbReference type="InterPro" id="IPR003615">
    <property type="entry name" value="HNH_nuc"/>
</dbReference>
<evidence type="ECO:0000259" key="2">
    <source>
        <dbReference type="SMART" id="SM00507"/>
    </source>
</evidence>
<organism evidence="3 4">
    <name type="scientific">Rhodopseudomonas telluris</name>
    <dbReference type="NCBI Taxonomy" id="644215"/>
    <lineage>
        <taxon>Bacteria</taxon>
        <taxon>Pseudomonadati</taxon>
        <taxon>Pseudomonadota</taxon>
        <taxon>Alphaproteobacteria</taxon>
        <taxon>Hyphomicrobiales</taxon>
        <taxon>Nitrobacteraceae</taxon>
        <taxon>Rhodopseudomonas</taxon>
    </lineage>
</organism>
<sequence>MGSLPWKAWYKTARWQQLRTQTFIRDLFTCQCGCGVVEADTSQLVCDHRKPHRGDARLFWDETNLQTMRKPCHDSKKQREEQASLHTRGVWY</sequence>
<dbReference type="Proteomes" id="UP001589775">
    <property type="component" value="Unassembled WGS sequence"/>
</dbReference>
<protein>
    <submittedName>
        <fullName evidence="3">HNH endonuclease</fullName>
    </submittedName>
</protein>
<dbReference type="CDD" id="cd00085">
    <property type="entry name" value="HNHc"/>
    <property type="match status" value="1"/>
</dbReference>
<feature type="domain" description="HNH nuclease" evidence="2">
    <location>
        <begin position="17"/>
        <end position="74"/>
    </location>
</feature>
<reference evidence="3 4" key="1">
    <citation type="submission" date="2024-09" db="EMBL/GenBank/DDBJ databases">
        <authorList>
            <person name="Sun Q."/>
            <person name="Mori K."/>
        </authorList>
    </citation>
    <scope>NUCLEOTIDE SEQUENCE [LARGE SCALE GENOMIC DNA]</scope>
    <source>
        <strain evidence="3 4">KCTC 23279</strain>
    </source>
</reference>
<feature type="compositionally biased region" description="Basic and acidic residues" evidence="1">
    <location>
        <begin position="71"/>
        <end position="83"/>
    </location>
</feature>
<comment type="caution">
    <text evidence="3">The sequence shown here is derived from an EMBL/GenBank/DDBJ whole genome shotgun (WGS) entry which is preliminary data.</text>
</comment>
<evidence type="ECO:0000313" key="4">
    <source>
        <dbReference type="Proteomes" id="UP001589775"/>
    </source>
</evidence>
<dbReference type="SMART" id="SM00507">
    <property type="entry name" value="HNHc"/>
    <property type="match status" value="1"/>
</dbReference>
<proteinExistence type="predicted"/>
<gene>
    <name evidence="3" type="ORF">ACFFJ6_24480</name>
</gene>
<dbReference type="GO" id="GO:0004519">
    <property type="term" value="F:endonuclease activity"/>
    <property type="evidence" value="ECO:0007669"/>
    <property type="project" value="UniProtKB-KW"/>
</dbReference>
<name>A0ABV6EZK4_9BRAD</name>
<keyword evidence="3" id="KW-0255">Endonuclease</keyword>
<accession>A0ABV6EZK4</accession>
<keyword evidence="4" id="KW-1185">Reference proteome</keyword>
<keyword evidence="3" id="KW-0378">Hydrolase</keyword>
<feature type="region of interest" description="Disordered" evidence="1">
    <location>
        <begin position="71"/>
        <end position="92"/>
    </location>
</feature>
<evidence type="ECO:0000313" key="3">
    <source>
        <dbReference type="EMBL" id="MFC0243662.1"/>
    </source>
</evidence>
<evidence type="ECO:0000256" key="1">
    <source>
        <dbReference type="SAM" id="MobiDB-lite"/>
    </source>
</evidence>
<dbReference type="EMBL" id="JBHLWM010000012">
    <property type="protein sequence ID" value="MFC0243662.1"/>
    <property type="molecule type" value="Genomic_DNA"/>
</dbReference>
<dbReference type="RefSeq" id="WP_378392863.1">
    <property type="nucleotide sequence ID" value="NZ_JBHLWM010000012.1"/>
</dbReference>
<keyword evidence="3" id="KW-0540">Nuclease</keyword>